<evidence type="ECO:0000259" key="7">
    <source>
        <dbReference type="PROSITE" id="PS50076"/>
    </source>
</evidence>
<dbReference type="SUPFAM" id="SSF54928">
    <property type="entry name" value="RNA-binding domain, RBD"/>
    <property type="match status" value="1"/>
</dbReference>
<organism evidence="8 9">
    <name type="scientific">Bonamia ostreae</name>
    <dbReference type="NCBI Taxonomy" id="126728"/>
    <lineage>
        <taxon>Eukaryota</taxon>
        <taxon>Sar</taxon>
        <taxon>Rhizaria</taxon>
        <taxon>Endomyxa</taxon>
        <taxon>Ascetosporea</taxon>
        <taxon>Haplosporida</taxon>
        <taxon>Bonamia</taxon>
    </lineage>
</organism>
<dbReference type="InterPro" id="IPR036869">
    <property type="entry name" value="J_dom_sf"/>
</dbReference>
<dbReference type="CDD" id="cd00590">
    <property type="entry name" value="RRM_SF"/>
    <property type="match status" value="1"/>
</dbReference>
<evidence type="ECO:0000256" key="2">
    <source>
        <dbReference type="ARBA" id="ARBA00004496"/>
    </source>
</evidence>
<sequence>MTTNLTLKDCEDKNYYELLNIKLNSNLQQIKKAYKKKALEVHPDKNVGNPNAGKKFAISSKNIQERFCGVHSSFGPVEKTSLRRKIENGVFFENKIDRKERQQRLSKETRQMRQMREKLEKREREAEKSQKFETETEIAKKKIEKEIERIRNKLRNDDKNEKLKSNKPLEADKILKVEFRKPETKENLKLIFNHYGKIDKLILKTRTAMICYKSKESVKKALDDEELNDFDLKVTSLQTNKKKREHKTDNLSKFCLLRDPQLSFTEYENFVIDLLSKTK</sequence>
<keyword evidence="3" id="KW-0963">Cytoplasm</keyword>
<reference evidence="8 9" key="1">
    <citation type="journal article" date="2024" name="BMC Biol.">
        <title>Comparative genomics of Ascetosporea gives new insight into the evolutionary basis for animal parasitism in Rhizaria.</title>
        <authorList>
            <person name="Hiltunen Thoren M."/>
            <person name="Onut-Brannstrom I."/>
            <person name="Alfjorden A."/>
            <person name="Peckova H."/>
            <person name="Swords F."/>
            <person name="Hooper C."/>
            <person name="Holzer A.S."/>
            <person name="Bass D."/>
            <person name="Burki F."/>
        </authorList>
    </citation>
    <scope>NUCLEOTIDE SEQUENCE [LARGE SCALE GENOMIC DNA]</scope>
    <source>
        <strain evidence="8">20-A016</strain>
    </source>
</reference>
<dbReference type="Proteomes" id="UP001439008">
    <property type="component" value="Unassembled WGS sequence"/>
</dbReference>
<dbReference type="EMBL" id="JBDODL010001278">
    <property type="protein sequence ID" value="MES1921361.1"/>
    <property type="molecule type" value="Genomic_DNA"/>
</dbReference>
<evidence type="ECO:0000256" key="5">
    <source>
        <dbReference type="ARBA" id="ARBA00023242"/>
    </source>
</evidence>
<evidence type="ECO:0000313" key="9">
    <source>
        <dbReference type="Proteomes" id="UP001439008"/>
    </source>
</evidence>
<keyword evidence="4" id="KW-0143">Chaperone</keyword>
<evidence type="ECO:0000313" key="8">
    <source>
        <dbReference type="EMBL" id="MES1921361.1"/>
    </source>
</evidence>
<dbReference type="SMART" id="SM00271">
    <property type="entry name" value="DnaJ"/>
    <property type="match status" value="1"/>
</dbReference>
<feature type="domain" description="J" evidence="7">
    <location>
        <begin position="14"/>
        <end position="90"/>
    </location>
</feature>
<protein>
    <recommendedName>
        <fullName evidence="7">J domain-containing protein</fullName>
    </recommendedName>
</protein>
<dbReference type="SUPFAM" id="SSF46565">
    <property type="entry name" value="Chaperone J-domain"/>
    <property type="match status" value="1"/>
</dbReference>
<dbReference type="PRINTS" id="PR00625">
    <property type="entry name" value="JDOMAIN"/>
</dbReference>
<keyword evidence="5" id="KW-0539">Nucleus</keyword>
<dbReference type="Gene3D" id="1.10.287.110">
    <property type="entry name" value="DnaJ domain"/>
    <property type="match status" value="1"/>
</dbReference>
<dbReference type="InterPro" id="IPR052094">
    <property type="entry name" value="Pre-mRNA-splicing_ERAD"/>
</dbReference>
<feature type="region of interest" description="Disordered" evidence="6">
    <location>
        <begin position="102"/>
        <end position="129"/>
    </location>
</feature>
<gene>
    <name evidence="8" type="ORF">MHBO_002895</name>
</gene>
<evidence type="ECO:0000256" key="4">
    <source>
        <dbReference type="ARBA" id="ARBA00023186"/>
    </source>
</evidence>
<accession>A0ABV2ANW3</accession>
<dbReference type="PANTHER" id="PTHR44313">
    <property type="entry name" value="DNAJ HOMOLOG SUBFAMILY C MEMBER 17"/>
    <property type="match status" value="1"/>
</dbReference>
<dbReference type="Pfam" id="PF00226">
    <property type="entry name" value="DnaJ"/>
    <property type="match status" value="1"/>
</dbReference>
<comment type="caution">
    <text evidence="8">The sequence shown here is derived from an EMBL/GenBank/DDBJ whole genome shotgun (WGS) entry which is preliminary data.</text>
</comment>
<dbReference type="PANTHER" id="PTHR44313:SF1">
    <property type="entry name" value="DNAJ HOMOLOG SUBFAMILY C MEMBER 17"/>
    <property type="match status" value="1"/>
</dbReference>
<comment type="subcellular location">
    <subcellularLocation>
        <location evidence="2">Cytoplasm</location>
    </subcellularLocation>
    <subcellularLocation>
        <location evidence="1">Nucleus</location>
    </subcellularLocation>
</comment>
<dbReference type="InterPro" id="IPR035979">
    <property type="entry name" value="RBD_domain_sf"/>
</dbReference>
<keyword evidence="9" id="KW-1185">Reference proteome</keyword>
<name>A0ABV2ANW3_9EUKA</name>
<dbReference type="PROSITE" id="PS50076">
    <property type="entry name" value="DNAJ_2"/>
    <property type="match status" value="1"/>
</dbReference>
<evidence type="ECO:0000256" key="3">
    <source>
        <dbReference type="ARBA" id="ARBA00022490"/>
    </source>
</evidence>
<dbReference type="CDD" id="cd06257">
    <property type="entry name" value="DnaJ"/>
    <property type="match status" value="1"/>
</dbReference>
<dbReference type="InterPro" id="IPR012677">
    <property type="entry name" value="Nucleotide-bd_a/b_plait_sf"/>
</dbReference>
<evidence type="ECO:0000256" key="6">
    <source>
        <dbReference type="SAM" id="MobiDB-lite"/>
    </source>
</evidence>
<proteinExistence type="predicted"/>
<dbReference type="Gene3D" id="3.30.70.330">
    <property type="match status" value="1"/>
</dbReference>
<evidence type="ECO:0000256" key="1">
    <source>
        <dbReference type="ARBA" id="ARBA00004123"/>
    </source>
</evidence>
<dbReference type="InterPro" id="IPR001623">
    <property type="entry name" value="DnaJ_domain"/>
</dbReference>